<dbReference type="Gene3D" id="6.10.140.390">
    <property type="match status" value="1"/>
</dbReference>
<dbReference type="Pfam" id="PF15898">
    <property type="entry name" value="PRKG1_interact"/>
    <property type="match status" value="1"/>
</dbReference>
<feature type="region of interest" description="Disordered" evidence="11">
    <location>
        <begin position="582"/>
        <end position="690"/>
    </location>
</feature>
<evidence type="ECO:0000256" key="7">
    <source>
        <dbReference type="ARBA" id="ARBA00023043"/>
    </source>
</evidence>
<protein>
    <submittedName>
        <fullName evidence="13">Protein phosphatase 1 regulatory subunit 12C isoform A</fullName>
    </submittedName>
</protein>
<keyword evidence="7 9" id="KW-0040">ANK repeat</keyword>
<evidence type="ECO:0000256" key="8">
    <source>
        <dbReference type="ARBA" id="ARBA00023179"/>
    </source>
</evidence>
<dbReference type="PRINTS" id="PR01415">
    <property type="entry name" value="ANKYRIN"/>
</dbReference>
<evidence type="ECO:0000256" key="1">
    <source>
        <dbReference type="ARBA" id="ARBA00003363"/>
    </source>
</evidence>
<feature type="region of interest" description="Disordered" evidence="11">
    <location>
        <begin position="211"/>
        <end position="252"/>
    </location>
</feature>
<feature type="region of interest" description="Disordered" evidence="11">
    <location>
        <begin position="751"/>
        <end position="1035"/>
    </location>
</feature>
<dbReference type="SMART" id="SM00248">
    <property type="entry name" value="ANK"/>
    <property type="match status" value="4"/>
</dbReference>
<keyword evidence="8" id="KW-0514">Muscle protein</keyword>
<dbReference type="GO" id="GO:0004857">
    <property type="term" value="F:enzyme inhibitor activity"/>
    <property type="evidence" value="ECO:0007669"/>
    <property type="project" value="TreeGrafter"/>
</dbReference>
<evidence type="ECO:0000256" key="10">
    <source>
        <dbReference type="SAM" id="Coils"/>
    </source>
</evidence>
<feature type="compositionally biased region" description="Basic and acidic residues" evidence="11">
    <location>
        <begin position="131"/>
        <end position="145"/>
    </location>
</feature>
<feature type="repeat" description="ANK" evidence="9">
    <location>
        <begin position="504"/>
        <end position="536"/>
    </location>
</feature>
<evidence type="ECO:0000256" key="3">
    <source>
        <dbReference type="ARBA" id="ARBA00008330"/>
    </source>
</evidence>
<feature type="compositionally biased region" description="Polar residues" evidence="11">
    <location>
        <begin position="1005"/>
        <end position="1028"/>
    </location>
</feature>
<keyword evidence="10" id="KW-0175">Coiled coil</keyword>
<dbReference type="Gene3D" id="1.20.5.350">
    <property type="match status" value="1"/>
</dbReference>
<proteinExistence type="inferred from homology"/>
<dbReference type="Pfam" id="PF12796">
    <property type="entry name" value="Ank_2"/>
    <property type="match status" value="2"/>
</dbReference>
<feature type="coiled-coil region" evidence="10">
    <location>
        <begin position="1099"/>
        <end position="1143"/>
    </location>
</feature>
<feature type="region of interest" description="Disordered" evidence="11">
    <location>
        <begin position="107"/>
        <end position="162"/>
    </location>
</feature>
<comment type="caution">
    <text evidence="13">The sequence shown here is derived from an EMBL/GenBank/DDBJ whole genome shotgun (WGS) entry which is preliminary data.</text>
</comment>
<dbReference type="STRING" id="8496.A0A151N892"/>
<dbReference type="AlphaFoldDB" id="A0A151N892"/>
<dbReference type="InterPro" id="IPR031775">
    <property type="entry name" value="PRKG1_interact"/>
</dbReference>
<dbReference type="Gene3D" id="1.25.40.20">
    <property type="entry name" value="Ankyrin repeat-containing domain"/>
    <property type="match status" value="2"/>
</dbReference>
<evidence type="ECO:0000256" key="2">
    <source>
        <dbReference type="ARBA" id="ARBA00004496"/>
    </source>
</evidence>
<evidence type="ECO:0000256" key="6">
    <source>
        <dbReference type="ARBA" id="ARBA00022737"/>
    </source>
</evidence>
<sequence length="1149" mass="129721">METIIPSEVFNGTSCNLSANPELEFMIWDVSFREGFCGIDPALRRKEGQDGFLRGYGIWLPHNKDPVRGDSNSAQPKPPGAVCLPTGDPCPLPPCLKKWNMRNSRKIPQDDGYMGACRNGEEEQAEEEAPEEPKPVEEPEEERPKPRPVVPQLAPPKIPEGERVDFDDIHRKRMEKDLLELQGLIDAHFEQRKKEEEELIALMERIDRRRSERNEQVRTRTEKERERQARLAEEKMRKEEEEAKKRAEDDAKKKKVLSNMTHFGGYLAKAEQKRGKRQTGREMKIRILSERRKPLNIEHMREDELRTKAKEMHDWIYQLESEKFDLMEKLRRQKYEINVLYNRISHAQKFKKACIDENMEVVQFLVENGANVNQADNEGWTPLHVAASCSYKEIAQYLLDHGANIAAVNSDGDVPLDIAEDDGMEAMLSAEIAKRGVDVEAAKREEEEIMLQDTRQWLNAGKIDDTRHPKTGASALHVAAAKGYIEVMRLLLQAGYDPNVQDKDGWTPLHAAAHWGVEEACRLLAEHLCDMNTLNNVGQRPFDLADEYTLGLLEELQKKQEDLRSKKEANLKQAVIDTSVEQQPAYTSKHRRSSVCRMSSREKISVQDQSKERKTLGPISVGDEESGSASEGEEPDKSSEVKKAAPSQEKSTLNGVTIPPIASTISGQKFSGGPSHVAEPEKVPAPAWRAGLRKTGSFGVLQDAQLEEASPKEGRIKRSASSPRLDTDEKPQDIWELLQKWNRNLVGPGLAKKSSIAAEVASQEEGSASGDLNKEPRLARVPPTPTRRIFALPESEPHRTSSEGGLQMKIDGGSAPPQPPPSSISSSSTDPRDRRRSYQTPVRDEESESQRKARSRLMRQSRRSTQGVTLTDLKEAEKTIGRAVDNKVSEQRIREDEKRDRGEGEQPLETADSTRRSRFPALEGSSVYTVNPIMVNSQAKKGLEPEGPGPGAEAEAELRNRLAIRDRRKGRRERRSTGMVQGGEGDENEEPEANSEVAPGYSISDHLNSLLPNRTGPYSSTRHNSMGSSREEPDRDYKKLYEDLQMENEKLKEQLQETQLKLTQIKLELERVTQSQEPGLLGSLLALRQERFAERPALLELERFERRALERKAAELEEELKALSDLKADNQRLKDENAALIRVISKLSK</sequence>
<keyword evidence="5" id="KW-0597">Phosphoprotein</keyword>
<dbReference type="EMBL" id="AKHW03003823">
    <property type="protein sequence ID" value="KYO33043.1"/>
    <property type="molecule type" value="Genomic_DNA"/>
</dbReference>
<dbReference type="PANTHER" id="PTHR24179">
    <property type="entry name" value="PROTEIN PHOSPHATASE 1 REGULATORY SUBUNIT 12"/>
    <property type="match status" value="1"/>
</dbReference>
<feature type="compositionally biased region" description="Acidic residues" evidence="11">
    <location>
        <begin position="622"/>
        <end position="634"/>
    </location>
</feature>
<feature type="repeat" description="ANK" evidence="9">
    <location>
        <begin position="471"/>
        <end position="503"/>
    </location>
</feature>
<feature type="compositionally biased region" description="Basic residues" evidence="11">
    <location>
        <begin position="852"/>
        <end position="862"/>
    </location>
</feature>
<dbReference type="InterPro" id="IPR051226">
    <property type="entry name" value="PP1_Regulatory_Subunit"/>
</dbReference>
<dbReference type="PROSITE" id="PS50088">
    <property type="entry name" value="ANK_REPEAT"/>
    <property type="match status" value="4"/>
</dbReference>
<dbReference type="Proteomes" id="UP000050525">
    <property type="component" value="Unassembled WGS sequence"/>
</dbReference>
<dbReference type="FunFam" id="1.25.40.20:FF:000283">
    <property type="entry name" value="Protein phosphatase 1 regulatory subunit"/>
    <property type="match status" value="1"/>
</dbReference>
<dbReference type="SUPFAM" id="SSF90250">
    <property type="entry name" value="Troponin coil-coiled subunits"/>
    <property type="match status" value="1"/>
</dbReference>
<reference evidence="13 14" key="1">
    <citation type="journal article" date="2012" name="Genome Biol.">
        <title>Sequencing three crocodilian genomes to illuminate the evolution of archosaurs and amniotes.</title>
        <authorList>
            <person name="St John J.A."/>
            <person name="Braun E.L."/>
            <person name="Isberg S.R."/>
            <person name="Miles L.G."/>
            <person name="Chong A.Y."/>
            <person name="Gongora J."/>
            <person name="Dalzell P."/>
            <person name="Moran C."/>
            <person name="Bed'hom B."/>
            <person name="Abzhanov A."/>
            <person name="Burgess S.C."/>
            <person name="Cooksey A.M."/>
            <person name="Castoe T.A."/>
            <person name="Crawford N.G."/>
            <person name="Densmore L.D."/>
            <person name="Drew J.C."/>
            <person name="Edwards S.V."/>
            <person name="Faircloth B.C."/>
            <person name="Fujita M.K."/>
            <person name="Greenwold M.J."/>
            <person name="Hoffmann F.G."/>
            <person name="Howard J.M."/>
            <person name="Iguchi T."/>
            <person name="Janes D.E."/>
            <person name="Khan S.Y."/>
            <person name="Kohno S."/>
            <person name="de Koning A.J."/>
            <person name="Lance S.L."/>
            <person name="McCarthy F.M."/>
            <person name="McCormack J.E."/>
            <person name="Merchant M.E."/>
            <person name="Peterson D.G."/>
            <person name="Pollock D.D."/>
            <person name="Pourmand N."/>
            <person name="Raney B.J."/>
            <person name="Roessler K.A."/>
            <person name="Sanford J.R."/>
            <person name="Sawyer R.H."/>
            <person name="Schmidt C.J."/>
            <person name="Triplett E.W."/>
            <person name="Tuberville T.D."/>
            <person name="Venegas-Anaya M."/>
            <person name="Howard J.T."/>
            <person name="Jarvis E.D."/>
            <person name="Guillette L.J.Jr."/>
            <person name="Glenn T.C."/>
            <person name="Green R.E."/>
            <person name="Ray D.A."/>
        </authorList>
    </citation>
    <scope>NUCLEOTIDE SEQUENCE [LARGE SCALE GENOMIC DNA]</scope>
    <source>
        <strain evidence="13">KSC_2009_1</strain>
    </source>
</reference>
<comment type="similarity">
    <text evidence="3">Belongs to the troponin T family.</text>
</comment>
<feature type="region of interest" description="Disordered" evidence="11">
    <location>
        <begin position="705"/>
        <end position="731"/>
    </location>
</feature>
<evidence type="ECO:0000256" key="11">
    <source>
        <dbReference type="SAM" id="MobiDB-lite"/>
    </source>
</evidence>
<feature type="compositionally biased region" description="Basic and acidic residues" evidence="11">
    <location>
        <begin position="956"/>
        <end position="965"/>
    </location>
</feature>
<dbReference type="GO" id="GO:0019208">
    <property type="term" value="F:phosphatase regulator activity"/>
    <property type="evidence" value="ECO:0007669"/>
    <property type="project" value="TreeGrafter"/>
</dbReference>
<comment type="subcellular location">
    <subcellularLocation>
        <location evidence="2">Cytoplasm</location>
    </subcellularLocation>
</comment>
<evidence type="ECO:0000313" key="14">
    <source>
        <dbReference type="Proteomes" id="UP000050525"/>
    </source>
</evidence>
<gene>
    <name evidence="13" type="primary">PPP1R12C</name>
    <name evidence="13" type="ORF">Y1Q_0011023</name>
</gene>
<dbReference type="InterPro" id="IPR038077">
    <property type="entry name" value="Troponin_sf"/>
</dbReference>
<feature type="compositionally biased region" description="Polar residues" evidence="11">
    <location>
        <begin position="926"/>
        <end position="939"/>
    </location>
</feature>
<organism evidence="13 14">
    <name type="scientific">Alligator mississippiensis</name>
    <name type="common">American alligator</name>
    <dbReference type="NCBI Taxonomy" id="8496"/>
    <lineage>
        <taxon>Eukaryota</taxon>
        <taxon>Metazoa</taxon>
        <taxon>Chordata</taxon>
        <taxon>Craniata</taxon>
        <taxon>Vertebrata</taxon>
        <taxon>Euteleostomi</taxon>
        <taxon>Archelosauria</taxon>
        <taxon>Archosauria</taxon>
        <taxon>Crocodylia</taxon>
        <taxon>Alligatoridae</taxon>
        <taxon>Alligatorinae</taxon>
        <taxon>Alligator</taxon>
    </lineage>
</organism>
<feature type="repeat" description="ANK" evidence="9">
    <location>
        <begin position="353"/>
        <end position="377"/>
    </location>
</feature>
<dbReference type="GO" id="GO:0019901">
    <property type="term" value="F:protein kinase binding"/>
    <property type="evidence" value="ECO:0007669"/>
    <property type="project" value="InterPro"/>
</dbReference>
<feature type="compositionally biased region" description="Acidic residues" evidence="11">
    <location>
        <begin position="984"/>
        <end position="993"/>
    </location>
</feature>
<feature type="compositionally biased region" description="Basic and acidic residues" evidence="11">
    <location>
        <begin position="599"/>
        <end position="615"/>
    </location>
</feature>
<evidence type="ECO:0000256" key="4">
    <source>
        <dbReference type="ARBA" id="ARBA00022490"/>
    </source>
</evidence>
<feature type="domain" description="cGMP-dependent protein kinase interacting" evidence="12">
    <location>
        <begin position="1036"/>
        <end position="1149"/>
    </location>
</feature>
<keyword evidence="4" id="KW-0963">Cytoplasm</keyword>
<feature type="compositionally biased region" description="Pro residues" evidence="11">
    <location>
        <begin position="147"/>
        <end position="158"/>
    </location>
</feature>
<dbReference type="SUPFAM" id="SSF48403">
    <property type="entry name" value="Ankyrin repeat"/>
    <property type="match status" value="1"/>
</dbReference>
<dbReference type="FunFam" id="1.20.5.350:FF:000001">
    <property type="entry name" value="Troponin T, fast skeletal muscle"/>
    <property type="match status" value="1"/>
</dbReference>
<accession>A0A151N892</accession>
<dbReference type="CDD" id="cd21945">
    <property type="entry name" value="IPD_PPP1R12C"/>
    <property type="match status" value="1"/>
</dbReference>
<comment type="function">
    <text evidence="1">Troponin T is the tropomyosin-binding subunit of troponin, the thin filament regulatory complex which confers calcium-sensitivity to striated muscle actomyosin ATPase activity.</text>
</comment>
<evidence type="ECO:0000256" key="5">
    <source>
        <dbReference type="ARBA" id="ARBA00022553"/>
    </source>
</evidence>
<dbReference type="FunFam" id="1.25.40.20:FF:000004">
    <property type="entry name" value="Phosphatase 1 regulatory subunit 12A"/>
    <property type="match status" value="1"/>
</dbReference>
<dbReference type="GO" id="GO:0005861">
    <property type="term" value="C:troponin complex"/>
    <property type="evidence" value="ECO:0007669"/>
    <property type="project" value="InterPro"/>
</dbReference>
<dbReference type="PANTHER" id="PTHR24179:SF27">
    <property type="entry name" value="PROTEIN PHOSPHATASE 1 REGULATORY SUBUNIT 12C"/>
    <property type="match status" value="1"/>
</dbReference>
<keyword evidence="14" id="KW-1185">Reference proteome</keyword>
<evidence type="ECO:0000259" key="12">
    <source>
        <dbReference type="Pfam" id="PF15898"/>
    </source>
</evidence>
<feature type="repeat" description="ANK" evidence="9">
    <location>
        <begin position="378"/>
        <end position="410"/>
    </location>
</feature>
<dbReference type="InterPro" id="IPR001978">
    <property type="entry name" value="Troponin"/>
</dbReference>
<evidence type="ECO:0000256" key="9">
    <source>
        <dbReference type="PROSITE-ProRule" id="PRU00023"/>
    </source>
</evidence>
<name>A0A151N892_ALLMI</name>
<feature type="compositionally biased region" description="Basic and acidic residues" evidence="11">
    <location>
        <begin position="842"/>
        <end position="851"/>
    </location>
</feature>
<keyword evidence="6" id="KW-0677">Repeat</keyword>
<dbReference type="InterPro" id="IPR036770">
    <property type="entry name" value="Ankyrin_rpt-contain_sf"/>
</dbReference>
<evidence type="ECO:0000313" key="13">
    <source>
        <dbReference type="EMBL" id="KYO33043.1"/>
    </source>
</evidence>
<dbReference type="Gene3D" id="6.10.250.1820">
    <property type="match status" value="1"/>
</dbReference>
<dbReference type="InterPro" id="IPR002110">
    <property type="entry name" value="Ankyrin_rpt"/>
</dbReference>
<dbReference type="PROSITE" id="PS50297">
    <property type="entry name" value="ANK_REP_REGION"/>
    <property type="match status" value="3"/>
</dbReference>
<dbReference type="Pfam" id="PF00992">
    <property type="entry name" value="Troponin"/>
    <property type="match status" value="1"/>
</dbReference>
<feature type="compositionally biased region" description="Basic and acidic residues" evidence="11">
    <location>
        <begin position="872"/>
        <end position="904"/>
    </location>
</feature>